<dbReference type="EMBL" id="ABLOKC030000028">
    <property type="protein sequence ID" value="EML1473357.1"/>
    <property type="molecule type" value="Genomic_DNA"/>
</dbReference>
<accession>A0AAI9GL85</accession>
<gene>
    <name evidence="1" type="ORF">QEG54_004155</name>
</gene>
<sequence length="194" mass="21833">MPSLNVELARPTGIFFIIERLYSRDGLMPSIGEVGPSLTQIHRTVIQLRRKQEMYMDGVKITPKDITLWQQIKYLTGSKITTKDTEGLIYHLEFMGSVVATTPIAGFDNTDTPRFLTSEYVMALPDIMSYGKNPIPDVSLYGKSNVSFFMNDGGKGNPTAIAKYNIKTRELVMINDQAQVFSIMKNIVSKELKK</sequence>
<proteinExistence type="predicted"/>
<organism evidence="1">
    <name type="scientific">Pluralibacter gergoviae</name>
    <name type="common">Enterobacter gergoviae</name>
    <dbReference type="NCBI Taxonomy" id="61647"/>
    <lineage>
        <taxon>Bacteria</taxon>
        <taxon>Pseudomonadati</taxon>
        <taxon>Pseudomonadota</taxon>
        <taxon>Gammaproteobacteria</taxon>
        <taxon>Enterobacterales</taxon>
        <taxon>Enterobacteriaceae</taxon>
        <taxon>Pluralibacter</taxon>
    </lineage>
</organism>
<comment type="caution">
    <text evidence="1">The sequence shown here is derived from an EMBL/GenBank/DDBJ whole genome shotgun (WGS) entry which is preliminary data.</text>
</comment>
<protein>
    <submittedName>
        <fullName evidence="1">Uncharacterized protein</fullName>
    </submittedName>
</protein>
<name>A0AAI9GL85_PLUGE</name>
<dbReference type="AlphaFoldDB" id="A0AAI9GL85"/>
<evidence type="ECO:0000313" key="1">
    <source>
        <dbReference type="EMBL" id="EML1473357.1"/>
    </source>
</evidence>
<reference evidence="1" key="1">
    <citation type="submission" date="2024-02" db="EMBL/GenBank/DDBJ databases">
        <authorList>
            <consortium name="Clinical and Environmental Microbiology Branch: Whole genome sequencing antimicrobial resistance pathogens in the healthcare setting"/>
        </authorList>
    </citation>
    <scope>NUCLEOTIDE SEQUENCE</scope>
    <source>
        <strain evidence="1">2021DK-00143</strain>
    </source>
</reference>
<dbReference type="RefSeq" id="WP_048288488.1">
    <property type="nucleotide sequence ID" value="NZ_CACVCI010000001.1"/>
</dbReference>